<comment type="caution">
    <text evidence="7">The sequence shown here is derived from an EMBL/GenBank/DDBJ whole genome shotgun (WGS) entry which is preliminary data.</text>
</comment>
<feature type="transmembrane region" description="Helical" evidence="5">
    <location>
        <begin position="139"/>
        <end position="157"/>
    </location>
</feature>
<feature type="transmembrane region" description="Helical" evidence="5">
    <location>
        <begin position="403"/>
        <end position="421"/>
    </location>
</feature>
<feature type="transmembrane region" description="Helical" evidence="5">
    <location>
        <begin position="166"/>
        <end position="183"/>
    </location>
</feature>
<feature type="transmembrane region" description="Helical" evidence="5">
    <location>
        <begin position="221"/>
        <end position="239"/>
    </location>
</feature>
<evidence type="ECO:0000259" key="6">
    <source>
        <dbReference type="Pfam" id="PF04932"/>
    </source>
</evidence>
<dbReference type="Proteomes" id="UP000517712">
    <property type="component" value="Unassembled WGS sequence"/>
</dbReference>
<gene>
    <name evidence="7" type="ORF">HD600_001875</name>
</gene>
<feature type="transmembrane region" description="Helical" evidence="5">
    <location>
        <begin position="39"/>
        <end position="56"/>
    </location>
</feature>
<dbReference type="InterPro" id="IPR007016">
    <property type="entry name" value="O-antigen_ligase-rel_domated"/>
</dbReference>
<proteinExistence type="predicted"/>
<evidence type="ECO:0000313" key="8">
    <source>
        <dbReference type="Proteomes" id="UP000517712"/>
    </source>
</evidence>
<dbReference type="InterPro" id="IPR051533">
    <property type="entry name" value="WaaL-like"/>
</dbReference>
<dbReference type="EMBL" id="JACHMU010000001">
    <property type="protein sequence ID" value="MBB5743378.1"/>
    <property type="molecule type" value="Genomic_DNA"/>
</dbReference>
<organism evidence="7 8">
    <name type="scientific">Microbacterium ginsengiterrae</name>
    <dbReference type="NCBI Taxonomy" id="546115"/>
    <lineage>
        <taxon>Bacteria</taxon>
        <taxon>Bacillati</taxon>
        <taxon>Actinomycetota</taxon>
        <taxon>Actinomycetes</taxon>
        <taxon>Micrococcales</taxon>
        <taxon>Microbacteriaceae</taxon>
        <taxon>Microbacterium</taxon>
    </lineage>
</organism>
<protein>
    <submittedName>
        <fullName evidence="7">O-antigen ligase</fullName>
    </submittedName>
</protein>
<dbReference type="GO" id="GO:0016020">
    <property type="term" value="C:membrane"/>
    <property type="evidence" value="ECO:0007669"/>
    <property type="project" value="UniProtKB-SubCell"/>
</dbReference>
<evidence type="ECO:0000313" key="7">
    <source>
        <dbReference type="EMBL" id="MBB5743378.1"/>
    </source>
</evidence>
<dbReference type="Pfam" id="PF04932">
    <property type="entry name" value="Wzy_C"/>
    <property type="match status" value="1"/>
</dbReference>
<dbReference type="GO" id="GO:0016874">
    <property type="term" value="F:ligase activity"/>
    <property type="evidence" value="ECO:0007669"/>
    <property type="project" value="UniProtKB-KW"/>
</dbReference>
<accession>A0A7W9CD30</accession>
<evidence type="ECO:0000256" key="1">
    <source>
        <dbReference type="ARBA" id="ARBA00004141"/>
    </source>
</evidence>
<keyword evidence="8" id="KW-1185">Reference proteome</keyword>
<comment type="subcellular location">
    <subcellularLocation>
        <location evidence="1">Membrane</location>
        <topology evidence="1">Multi-pass membrane protein</topology>
    </subcellularLocation>
</comment>
<reference evidence="7 8" key="1">
    <citation type="submission" date="2020-08" db="EMBL/GenBank/DDBJ databases">
        <title>Sequencing the genomes of 1000 actinobacteria strains.</title>
        <authorList>
            <person name="Klenk H.-P."/>
        </authorList>
    </citation>
    <scope>NUCLEOTIDE SEQUENCE [LARGE SCALE GENOMIC DNA]</scope>
    <source>
        <strain evidence="7 8">DSM 24823</strain>
    </source>
</reference>
<name>A0A7W9CD30_9MICO</name>
<keyword evidence="4 5" id="KW-0472">Membrane</keyword>
<dbReference type="PANTHER" id="PTHR37422:SF13">
    <property type="entry name" value="LIPOPOLYSACCHARIDE BIOSYNTHESIS PROTEIN PA4999-RELATED"/>
    <property type="match status" value="1"/>
</dbReference>
<keyword evidence="3 5" id="KW-1133">Transmembrane helix</keyword>
<dbReference type="AlphaFoldDB" id="A0A7W9CD30"/>
<evidence type="ECO:0000256" key="2">
    <source>
        <dbReference type="ARBA" id="ARBA00022692"/>
    </source>
</evidence>
<feature type="transmembrane region" description="Helical" evidence="5">
    <location>
        <begin position="68"/>
        <end position="85"/>
    </location>
</feature>
<feature type="transmembrane region" description="Helical" evidence="5">
    <location>
        <begin position="364"/>
        <end position="391"/>
    </location>
</feature>
<evidence type="ECO:0000256" key="4">
    <source>
        <dbReference type="ARBA" id="ARBA00023136"/>
    </source>
</evidence>
<feature type="transmembrane region" description="Helical" evidence="5">
    <location>
        <begin position="292"/>
        <end position="310"/>
    </location>
</feature>
<feature type="transmembrane region" description="Helical" evidence="5">
    <location>
        <begin position="268"/>
        <end position="285"/>
    </location>
</feature>
<keyword evidence="7" id="KW-0436">Ligase</keyword>
<sequence>MSLTDRRLRTAPGPRRSVEHRRRTFDVVEVAEDGTPRTGFDAVSALTVYLALLLLVPSDRVLPGLGNLGAPAVMWGFACFLWWIWHVLSRPREERLLLSPVSVAAWIFIGTMLLSYVFAMMRPIPVAEVLPADRALLRMLSFLGVVLVASTGIRSFARLQTLLRRLVLLTAVVATIGIVEFFLRRPLAPMIPTPGLVSGGGGGEDMRGDFLRSTATAIHPLEYATALSIAFPVALMLALRTSNRTRVIMISCAGLIGVSLVLAGSRSAIVGLLVGAIPLLLVLGARERVAAAIGGIAAIALVYVAVPGMIGTLRNLFLTAGSDTSVLSRTASLQLVDVLLPLSPWVGRGHGTFLPAYQIFDNQIILLLIEVGIVGTLAFVAVHVAAIVCVARCRTAPPAISGIAAALAAGCLVAVSLSIFFDSFSFPKAFGLLALAPGLCAGAWRVSQNLPLQFATSADAHA</sequence>
<evidence type="ECO:0000256" key="3">
    <source>
        <dbReference type="ARBA" id="ARBA00022989"/>
    </source>
</evidence>
<feature type="transmembrane region" description="Helical" evidence="5">
    <location>
        <begin position="246"/>
        <end position="262"/>
    </location>
</feature>
<evidence type="ECO:0000256" key="5">
    <source>
        <dbReference type="SAM" id="Phobius"/>
    </source>
</evidence>
<dbReference type="RefSeq" id="WP_184283224.1">
    <property type="nucleotide sequence ID" value="NZ_BAAAPG010000001.1"/>
</dbReference>
<keyword evidence="2 5" id="KW-0812">Transmembrane</keyword>
<dbReference type="PANTHER" id="PTHR37422">
    <property type="entry name" value="TEICHURONIC ACID BIOSYNTHESIS PROTEIN TUAE"/>
    <property type="match status" value="1"/>
</dbReference>
<feature type="domain" description="O-antigen ligase-related" evidence="6">
    <location>
        <begin position="255"/>
        <end position="380"/>
    </location>
</feature>
<feature type="transmembrane region" description="Helical" evidence="5">
    <location>
        <begin position="97"/>
        <end position="119"/>
    </location>
</feature>